<evidence type="ECO:0000256" key="5">
    <source>
        <dbReference type="ARBA" id="ARBA00023128"/>
    </source>
</evidence>
<name>A0A9N9I1B9_9GLOM</name>
<dbReference type="AlphaFoldDB" id="A0A9N9I1B9"/>
<dbReference type="Pfam" id="PF02466">
    <property type="entry name" value="Tim17"/>
    <property type="match status" value="1"/>
</dbReference>
<dbReference type="EMBL" id="CAJVPV010021102">
    <property type="protein sequence ID" value="CAG8716858.1"/>
    <property type="molecule type" value="Genomic_DNA"/>
</dbReference>
<organism evidence="7 8">
    <name type="scientific">Acaulospora morrowiae</name>
    <dbReference type="NCBI Taxonomy" id="94023"/>
    <lineage>
        <taxon>Eukaryota</taxon>
        <taxon>Fungi</taxon>
        <taxon>Fungi incertae sedis</taxon>
        <taxon>Mucoromycota</taxon>
        <taxon>Glomeromycotina</taxon>
        <taxon>Glomeromycetes</taxon>
        <taxon>Diversisporales</taxon>
        <taxon>Acaulosporaceae</taxon>
        <taxon>Acaulospora</taxon>
    </lineage>
</organism>
<evidence type="ECO:0000256" key="6">
    <source>
        <dbReference type="ARBA" id="ARBA00023136"/>
    </source>
</evidence>
<evidence type="ECO:0000256" key="4">
    <source>
        <dbReference type="ARBA" id="ARBA00022989"/>
    </source>
</evidence>
<dbReference type="GO" id="GO:0045271">
    <property type="term" value="C:respiratory chain complex I"/>
    <property type="evidence" value="ECO:0007669"/>
    <property type="project" value="InterPro"/>
</dbReference>
<dbReference type="Proteomes" id="UP000789342">
    <property type="component" value="Unassembled WGS sequence"/>
</dbReference>
<comment type="caution">
    <text evidence="7">The sequence shown here is derived from an EMBL/GenBank/DDBJ whole genome shotgun (WGS) entry which is preliminary data.</text>
</comment>
<reference evidence="7" key="1">
    <citation type="submission" date="2021-06" db="EMBL/GenBank/DDBJ databases">
        <authorList>
            <person name="Kallberg Y."/>
            <person name="Tangrot J."/>
            <person name="Rosling A."/>
        </authorList>
    </citation>
    <scope>NUCLEOTIDE SEQUENCE</scope>
    <source>
        <strain evidence="7">CL551</strain>
    </source>
</reference>
<evidence type="ECO:0000256" key="3">
    <source>
        <dbReference type="ARBA" id="ARBA00022792"/>
    </source>
</evidence>
<evidence type="ECO:0000313" key="7">
    <source>
        <dbReference type="EMBL" id="CAG8716858.1"/>
    </source>
</evidence>
<evidence type="ECO:0000256" key="2">
    <source>
        <dbReference type="ARBA" id="ARBA00022692"/>
    </source>
</evidence>
<proteinExistence type="predicted"/>
<sequence length="180" mass="19268">SSANMSTTVETSPIAHEISSNNQVYIEKEVILPTLKYAAGLGAFGLVISTVQNAISEHKHGAAGVFTRTGGTITGYGRLIRHSRNAIALIGGVFSGTEAIIANIRKTDDWINSACAGCAAGFMAGVRAHSYPLAFGACAGVGAMFSIYEWTGRNKGLFHKSPDERKEWTRRLYPNKSTEE</sequence>
<keyword evidence="8" id="KW-1185">Reference proteome</keyword>
<dbReference type="InterPro" id="IPR039205">
    <property type="entry name" value="NDUFA11"/>
</dbReference>
<keyword evidence="4" id="KW-1133">Transmembrane helix</keyword>
<feature type="non-terminal residue" evidence="7">
    <location>
        <position position="180"/>
    </location>
</feature>
<keyword evidence="6" id="KW-0472">Membrane</keyword>
<dbReference type="PANTHER" id="PTHR21382">
    <property type="entry name" value="NADH-UBIQUINONE OXIDOREDUCTASE SUBUNIT"/>
    <property type="match status" value="1"/>
</dbReference>
<dbReference type="GO" id="GO:0006120">
    <property type="term" value="P:mitochondrial electron transport, NADH to ubiquinone"/>
    <property type="evidence" value="ECO:0007669"/>
    <property type="project" value="InterPro"/>
</dbReference>
<dbReference type="OrthoDB" id="1913277at2759"/>
<protein>
    <submittedName>
        <fullName evidence="7">13332_t:CDS:1</fullName>
    </submittedName>
</protein>
<keyword evidence="5" id="KW-0496">Mitochondrion</keyword>
<evidence type="ECO:0000313" key="8">
    <source>
        <dbReference type="Proteomes" id="UP000789342"/>
    </source>
</evidence>
<comment type="subcellular location">
    <subcellularLocation>
        <location evidence="1">Mitochondrion inner membrane</location>
        <topology evidence="1">Multi-pass membrane protein</topology>
    </subcellularLocation>
</comment>
<keyword evidence="2" id="KW-0812">Transmembrane</keyword>
<dbReference type="PANTHER" id="PTHR21382:SF1">
    <property type="entry name" value="NADH DEHYDROGENASE [UBIQUINONE] 1 ALPHA SUBCOMPLEX SUBUNIT 11"/>
    <property type="match status" value="1"/>
</dbReference>
<accession>A0A9N9I1B9</accession>
<keyword evidence="3" id="KW-0999">Mitochondrion inner membrane</keyword>
<gene>
    <name evidence="7" type="ORF">AMORRO_LOCUS13064</name>
</gene>
<evidence type="ECO:0000256" key="1">
    <source>
        <dbReference type="ARBA" id="ARBA00004448"/>
    </source>
</evidence>
<dbReference type="GO" id="GO:0005743">
    <property type="term" value="C:mitochondrial inner membrane"/>
    <property type="evidence" value="ECO:0007669"/>
    <property type="project" value="UniProtKB-SubCell"/>
</dbReference>